<evidence type="ECO:0000313" key="1">
    <source>
        <dbReference type="EMBL" id="RDB31747.1"/>
    </source>
</evidence>
<dbReference type="Proteomes" id="UP000253816">
    <property type="component" value="Unassembled WGS sequence"/>
</dbReference>
<name>A0A369KFR6_9BACT</name>
<gene>
    <name evidence="1" type="ORF">HAT2_00127</name>
</gene>
<comment type="caution">
    <text evidence="1">The sequence shown here is derived from an EMBL/GenBank/DDBJ whole genome shotgun (WGS) entry which is preliminary data.</text>
</comment>
<evidence type="ECO:0000313" key="2">
    <source>
        <dbReference type="Proteomes" id="UP000253816"/>
    </source>
</evidence>
<organism evidence="1 2">
    <name type="scientific">Candidatus Similichlamydia laticola</name>
    <dbReference type="NCBI Taxonomy" id="2170265"/>
    <lineage>
        <taxon>Bacteria</taxon>
        <taxon>Pseudomonadati</taxon>
        <taxon>Chlamydiota</taxon>
        <taxon>Chlamydiia</taxon>
        <taxon>Parachlamydiales</taxon>
        <taxon>Candidatus Parilichlamydiaceae</taxon>
        <taxon>Candidatus Similichlamydia</taxon>
    </lineage>
</organism>
<accession>A0A369KFR6</accession>
<sequence length="273" mass="31387">MNNTPLTDWRDLTAVGKPQVHIALVEKTQQTAPVQIILPHTWKHQVLAYAPQRLQQQMRGTEDSIQKQLQIGLFWPIPEQAIVQAYEEFLAGPLDTGICLKLAPEQRSVYLPALFEEPKAITDTRLSQLHIFFVPRHDHQYSVELPIKSSRSSSSLARSLFSSTQTIPFKGISPLFLKTAQEHLFLDMHWQSETCLCLSLGMTDLPQWKRNFIEKYTRHLQEQTGLAPSELEEVAEQFFAHYLVQIKLEPCFVERVESLLQKRASFAKVVINQ</sequence>
<proteinExistence type="predicted"/>
<reference evidence="1 2" key="1">
    <citation type="submission" date="2018-07" db="EMBL/GenBank/DDBJ databases">
        <title>Comparative genomics of the Candidatus Parilichlamydiaceae reveals evidence of convergent evolution and genome reduction in the phylum Chlamydiae.</title>
        <authorList>
            <person name="Taylor-Brown A."/>
            <person name="Polkinghorne A."/>
        </authorList>
    </citation>
    <scope>NUCLEOTIDE SEQUENCE [LARGE SCALE GENOMIC DNA]</scope>
    <source>
        <strain evidence="1 2">Hat2</strain>
    </source>
</reference>
<dbReference type="AlphaFoldDB" id="A0A369KFR6"/>
<protein>
    <submittedName>
        <fullName evidence="1">Uncharacterized protein</fullName>
    </submittedName>
</protein>
<keyword evidence="2" id="KW-1185">Reference proteome</keyword>
<dbReference type="EMBL" id="QQBG01000008">
    <property type="protein sequence ID" value="RDB31747.1"/>
    <property type="molecule type" value="Genomic_DNA"/>
</dbReference>